<keyword evidence="2" id="KW-0238">DNA-binding</keyword>
<dbReference type="Proteomes" id="UP000674938">
    <property type="component" value="Unassembled WGS sequence"/>
</dbReference>
<proteinExistence type="predicted"/>
<dbReference type="PROSITE" id="PS00894">
    <property type="entry name" value="HTH_DEOR_1"/>
    <property type="match status" value="1"/>
</dbReference>
<dbReference type="InterPro" id="IPR036388">
    <property type="entry name" value="WH-like_DNA-bd_sf"/>
</dbReference>
<dbReference type="PANTHER" id="PTHR30363">
    <property type="entry name" value="HTH-TYPE TRANSCRIPTIONAL REGULATOR SRLR-RELATED"/>
    <property type="match status" value="1"/>
</dbReference>
<reference evidence="5" key="1">
    <citation type="submission" date="2020-12" db="EMBL/GenBank/DDBJ databases">
        <title>Vagococcus allomyrinae sp. nov. and Enterococcus lavae sp. nov., isolated from the larvae of Allomyrina dichotoma.</title>
        <authorList>
            <person name="Lee S.D."/>
        </authorList>
    </citation>
    <scope>NUCLEOTIDE SEQUENCE</scope>
    <source>
        <strain evidence="5">BWB3-3</strain>
    </source>
</reference>
<dbReference type="SMART" id="SM01134">
    <property type="entry name" value="DeoRC"/>
    <property type="match status" value="1"/>
</dbReference>
<name>A0A940SWB9_9ENTE</name>
<dbReference type="InterPro" id="IPR050313">
    <property type="entry name" value="Carb_Metab_HTH_regulators"/>
</dbReference>
<dbReference type="Pfam" id="PF08220">
    <property type="entry name" value="HTH_DeoR"/>
    <property type="match status" value="1"/>
</dbReference>
<evidence type="ECO:0000256" key="3">
    <source>
        <dbReference type="ARBA" id="ARBA00023163"/>
    </source>
</evidence>
<dbReference type="Pfam" id="PF00455">
    <property type="entry name" value="DeoRC"/>
    <property type="match status" value="1"/>
</dbReference>
<protein>
    <submittedName>
        <fullName evidence="5">DeoR/GlpR transcriptional regulator</fullName>
    </submittedName>
</protein>
<dbReference type="GO" id="GO:0003700">
    <property type="term" value="F:DNA-binding transcription factor activity"/>
    <property type="evidence" value="ECO:0007669"/>
    <property type="project" value="InterPro"/>
</dbReference>
<dbReference type="InterPro" id="IPR001034">
    <property type="entry name" value="DeoR_HTH"/>
</dbReference>
<evidence type="ECO:0000256" key="2">
    <source>
        <dbReference type="ARBA" id="ARBA00023125"/>
    </source>
</evidence>
<dbReference type="SMART" id="SM00420">
    <property type="entry name" value="HTH_DEOR"/>
    <property type="match status" value="1"/>
</dbReference>
<dbReference type="InterPro" id="IPR014036">
    <property type="entry name" value="DeoR-like_C"/>
</dbReference>
<dbReference type="InterPro" id="IPR037171">
    <property type="entry name" value="NagB/RpiA_transferase-like"/>
</dbReference>
<dbReference type="InterPro" id="IPR036390">
    <property type="entry name" value="WH_DNA-bd_sf"/>
</dbReference>
<dbReference type="InterPro" id="IPR018356">
    <property type="entry name" value="Tscrpt_reg_HTH_DeoR_CS"/>
</dbReference>
<dbReference type="RefSeq" id="WP_209528645.1">
    <property type="nucleotide sequence ID" value="NZ_JAEEGA010000008.1"/>
</dbReference>
<organism evidence="5 6">
    <name type="scientific">Vagococcus allomyrinae</name>
    <dbReference type="NCBI Taxonomy" id="2794353"/>
    <lineage>
        <taxon>Bacteria</taxon>
        <taxon>Bacillati</taxon>
        <taxon>Bacillota</taxon>
        <taxon>Bacilli</taxon>
        <taxon>Lactobacillales</taxon>
        <taxon>Enterococcaceae</taxon>
        <taxon>Vagococcus</taxon>
    </lineage>
</organism>
<evidence type="ECO:0000256" key="1">
    <source>
        <dbReference type="ARBA" id="ARBA00023015"/>
    </source>
</evidence>
<sequence>MLTEERRKLIMELLKSHEIVKSQELMKLLDSSESTIRRDLQEMEAEGLLKRIHGGAKRIVKLDYEPDMLEKSSKNVHEKQLIAEYATSFIHDGDFVYLDAGTSTYEMIPFLKQKDINVITNSVYHATALTDLKIPTMIIGGNIKLTTKAVVSAFSLQQLQLFRFDKAFMGINGIHPKHGLTTPDSEEATMKAVALGQAEQVYILADDSKFNKVSFSKVAALDEATIITNQLSKDIRQHFESLTTIKEVIK</sequence>
<dbReference type="SUPFAM" id="SSF100950">
    <property type="entry name" value="NagB/RpiA/CoA transferase-like"/>
    <property type="match status" value="1"/>
</dbReference>
<comment type="caution">
    <text evidence="5">The sequence shown here is derived from an EMBL/GenBank/DDBJ whole genome shotgun (WGS) entry which is preliminary data.</text>
</comment>
<dbReference type="PROSITE" id="PS51000">
    <property type="entry name" value="HTH_DEOR_2"/>
    <property type="match status" value="1"/>
</dbReference>
<evidence type="ECO:0000259" key="4">
    <source>
        <dbReference type="PROSITE" id="PS51000"/>
    </source>
</evidence>
<keyword evidence="1" id="KW-0805">Transcription regulation</keyword>
<evidence type="ECO:0000313" key="5">
    <source>
        <dbReference type="EMBL" id="MBP1041936.1"/>
    </source>
</evidence>
<dbReference type="Gene3D" id="1.10.10.10">
    <property type="entry name" value="Winged helix-like DNA-binding domain superfamily/Winged helix DNA-binding domain"/>
    <property type="match status" value="1"/>
</dbReference>
<dbReference type="Gene3D" id="3.40.50.1360">
    <property type="match status" value="1"/>
</dbReference>
<evidence type="ECO:0000313" key="6">
    <source>
        <dbReference type="Proteomes" id="UP000674938"/>
    </source>
</evidence>
<dbReference type="AlphaFoldDB" id="A0A940SWB9"/>
<keyword evidence="3" id="KW-0804">Transcription</keyword>
<dbReference type="GO" id="GO:0003677">
    <property type="term" value="F:DNA binding"/>
    <property type="evidence" value="ECO:0007669"/>
    <property type="project" value="UniProtKB-KW"/>
</dbReference>
<feature type="domain" description="HTH deoR-type" evidence="4">
    <location>
        <begin position="3"/>
        <end position="58"/>
    </location>
</feature>
<gene>
    <name evidence="5" type="ORF">I6N95_13025</name>
</gene>
<dbReference type="PANTHER" id="PTHR30363:SF56">
    <property type="entry name" value="TRANSCRIPTIONAL REGULATOR, DEOR FAMILY"/>
    <property type="match status" value="1"/>
</dbReference>
<dbReference type="PRINTS" id="PR00037">
    <property type="entry name" value="HTHLACR"/>
</dbReference>
<accession>A0A940SWB9</accession>
<dbReference type="SUPFAM" id="SSF46785">
    <property type="entry name" value="Winged helix' DNA-binding domain"/>
    <property type="match status" value="1"/>
</dbReference>
<dbReference type="EMBL" id="JAEEGA010000008">
    <property type="protein sequence ID" value="MBP1041936.1"/>
    <property type="molecule type" value="Genomic_DNA"/>
</dbReference>
<keyword evidence="6" id="KW-1185">Reference proteome</keyword>